<proteinExistence type="predicted"/>
<protein>
    <submittedName>
        <fullName evidence="2">DUF3039 domain-containing protein</fullName>
    </submittedName>
</protein>
<evidence type="ECO:0000313" key="2">
    <source>
        <dbReference type="EMBL" id="MDM7855917.1"/>
    </source>
</evidence>
<dbReference type="EMBL" id="JAUCGQ010000002">
    <property type="protein sequence ID" value="MDM7855917.1"/>
    <property type="molecule type" value="Genomic_DNA"/>
</dbReference>
<dbReference type="Proteomes" id="UP001529338">
    <property type="component" value="Unassembled WGS sequence"/>
</dbReference>
<keyword evidence="3" id="KW-1185">Reference proteome</keyword>
<feature type="compositionally biased region" description="Pro residues" evidence="1">
    <location>
        <begin position="7"/>
        <end position="19"/>
    </location>
</feature>
<feature type="region of interest" description="Disordered" evidence="1">
    <location>
        <begin position="1"/>
        <end position="47"/>
    </location>
</feature>
<comment type="caution">
    <text evidence="2">The sequence shown here is derived from an EMBL/GenBank/DDBJ whole genome shotgun (WGS) entry which is preliminary data.</text>
</comment>
<reference evidence="2 3" key="1">
    <citation type="submission" date="2023-06" db="EMBL/GenBank/DDBJ databases">
        <title>Cellulomonas sp. MW4 Whole genome sequence.</title>
        <authorList>
            <person name="Park S."/>
        </authorList>
    </citation>
    <scope>NUCLEOTIDE SEQUENCE [LARGE SCALE GENOMIC DNA]</scope>
    <source>
        <strain evidence="2 3">MW4</strain>
    </source>
</reference>
<accession>A0ABT7SK63</accession>
<dbReference type="InterPro" id="IPR021400">
    <property type="entry name" value="DUF3039"/>
</dbReference>
<feature type="compositionally biased region" description="Basic and acidic residues" evidence="1">
    <location>
        <begin position="30"/>
        <end position="47"/>
    </location>
</feature>
<sequence length="135" mass="14240">MSEPLSPSTPTPEPQPAPIGPDQQTATSVLEREETREQVEPGDHERFAHYVRKEKILESAMSGKPVVALCGKVWVPGRDPNKFPVCPVCKEIYEGLREPQDGEGQGGQGGQGGAEGGGGSGGGRRWGFGRGSSGK</sequence>
<evidence type="ECO:0000313" key="3">
    <source>
        <dbReference type="Proteomes" id="UP001529338"/>
    </source>
</evidence>
<name>A0ABT7SK63_9CELL</name>
<feature type="compositionally biased region" description="Gly residues" evidence="1">
    <location>
        <begin position="103"/>
        <end position="135"/>
    </location>
</feature>
<dbReference type="Pfam" id="PF11238">
    <property type="entry name" value="DUF3039"/>
    <property type="match status" value="1"/>
</dbReference>
<feature type="region of interest" description="Disordered" evidence="1">
    <location>
        <begin position="97"/>
        <end position="135"/>
    </location>
</feature>
<gene>
    <name evidence="2" type="ORF">QRT04_13330</name>
</gene>
<dbReference type="RefSeq" id="WP_289455964.1">
    <property type="nucleotide sequence ID" value="NZ_JAUCGQ010000002.1"/>
</dbReference>
<organism evidence="2 3">
    <name type="scientific">Cellulomonas alba</name>
    <dbReference type="NCBI Taxonomy" id="3053467"/>
    <lineage>
        <taxon>Bacteria</taxon>
        <taxon>Bacillati</taxon>
        <taxon>Actinomycetota</taxon>
        <taxon>Actinomycetes</taxon>
        <taxon>Micrococcales</taxon>
        <taxon>Cellulomonadaceae</taxon>
        <taxon>Cellulomonas</taxon>
    </lineage>
</organism>
<evidence type="ECO:0000256" key="1">
    <source>
        <dbReference type="SAM" id="MobiDB-lite"/>
    </source>
</evidence>